<dbReference type="PANTHER" id="PTHR40101">
    <property type="entry name" value="CONSERVED PROTEIN"/>
    <property type="match status" value="1"/>
</dbReference>
<proteinExistence type="predicted"/>
<organism evidence="2 3">
    <name type="scientific">Desulfurella amilsii</name>
    <dbReference type="NCBI Taxonomy" id="1562698"/>
    <lineage>
        <taxon>Bacteria</taxon>
        <taxon>Pseudomonadati</taxon>
        <taxon>Campylobacterota</taxon>
        <taxon>Desulfurellia</taxon>
        <taxon>Desulfurellales</taxon>
        <taxon>Desulfurellaceae</taxon>
        <taxon>Desulfurella</taxon>
    </lineage>
</organism>
<dbReference type="AlphaFoldDB" id="A0A1X4XXJ5"/>
<gene>
    <name evidence="2" type="ORF">DESAMIL20_1810</name>
</gene>
<evidence type="ECO:0000313" key="2">
    <source>
        <dbReference type="EMBL" id="OSS42257.1"/>
    </source>
</evidence>
<protein>
    <submittedName>
        <fullName evidence="2">Ferredoxin domain containing protein</fullName>
    </submittedName>
</protein>
<comment type="caution">
    <text evidence="2">The sequence shown here is derived from an EMBL/GenBank/DDBJ whole genome shotgun (WGS) entry which is preliminary data.</text>
</comment>
<dbReference type="STRING" id="1562698.DESAMIL20_1810"/>
<evidence type="ECO:0000259" key="1">
    <source>
        <dbReference type="Pfam" id="PF09918"/>
    </source>
</evidence>
<keyword evidence="3" id="KW-1185">Reference proteome</keyword>
<reference evidence="2 3" key="1">
    <citation type="journal article" date="2017" name="Front. Microbiol.">
        <title>Genome Sequence of Desulfurella amilsii Strain TR1 and Comparative Genomics of Desulfurellaceae Family.</title>
        <authorList>
            <person name="Florentino A.P."/>
            <person name="Stams A.J."/>
            <person name="Sanchez-Andrea I."/>
        </authorList>
    </citation>
    <scope>NUCLEOTIDE SEQUENCE [LARGE SCALE GENOMIC DNA]</scope>
    <source>
        <strain evidence="2 3">TR1</strain>
    </source>
</reference>
<dbReference type="OrthoDB" id="5505478at2"/>
<dbReference type="Pfam" id="PF09918">
    <property type="entry name" value="DUF2148"/>
    <property type="match status" value="1"/>
</dbReference>
<name>A0A1X4XXJ5_9BACT</name>
<accession>A0A1X4XXJ5</accession>
<evidence type="ECO:0000313" key="3">
    <source>
        <dbReference type="Proteomes" id="UP000194141"/>
    </source>
</evidence>
<sequence length="165" mass="18256">MFNCSIEFLSNTAISAPKAGGKDDVLIANISSKTQIQQILEKMFEISNRTNFSFYKRDALTCENIEHIIFVGAKKYYHNYNCGFCGFEECDACKQNGAYCALTITDCGIALGSLVKLASILGIDNRIMLSLGKAAIELGIIKDVFSAYGVPLYVGPKNIFFDRKY</sequence>
<dbReference type="RefSeq" id="WP_086034516.1">
    <property type="nucleotide sequence ID" value="NZ_MDSU01000018.1"/>
</dbReference>
<dbReference type="Proteomes" id="UP000194141">
    <property type="component" value="Unassembled WGS sequence"/>
</dbReference>
<dbReference type="EMBL" id="MDSU01000018">
    <property type="protein sequence ID" value="OSS42257.1"/>
    <property type="molecule type" value="Genomic_DNA"/>
</dbReference>
<feature type="domain" description="DUF2148" evidence="1">
    <location>
        <begin position="97"/>
        <end position="163"/>
    </location>
</feature>
<dbReference type="PANTHER" id="PTHR40101:SF1">
    <property type="entry name" value="4FE-4S DOMAIN-CONTAINING PROTEIN"/>
    <property type="match status" value="1"/>
</dbReference>
<dbReference type="InterPro" id="IPR019224">
    <property type="entry name" value="DUF2148"/>
</dbReference>